<dbReference type="PROSITE" id="PS50928">
    <property type="entry name" value="ABC_TM1"/>
    <property type="match status" value="1"/>
</dbReference>
<dbReference type="GO" id="GO:0055085">
    <property type="term" value="P:transmembrane transport"/>
    <property type="evidence" value="ECO:0007669"/>
    <property type="project" value="InterPro"/>
</dbReference>
<evidence type="ECO:0000313" key="11">
    <source>
        <dbReference type="Proteomes" id="UP000324831"/>
    </source>
</evidence>
<feature type="transmembrane region" description="Helical" evidence="8">
    <location>
        <begin position="194"/>
        <end position="220"/>
    </location>
</feature>
<dbReference type="RefSeq" id="WP_216082761.1">
    <property type="nucleotide sequence ID" value="NZ_CACTIB010000008.1"/>
</dbReference>
<reference evidence="10 11" key="1">
    <citation type="submission" date="2019-01" db="EMBL/GenBank/DDBJ databases">
        <title>Draft genome sequences of Candidatus Mycoplasma haemohominis SWG34-3 identified from a patient with pyrexia, anemia and liver dysfunction.</title>
        <authorList>
            <person name="Sekizuka T."/>
            <person name="Hattori N."/>
            <person name="Katano H."/>
            <person name="Takuma T."/>
            <person name="Ito T."/>
            <person name="Arai N."/>
            <person name="Yanai R."/>
            <person name="Ishii S."/>
            <person name="Miura Y."/>
            <person name="Tokunaga T."/>
            <person name="Watanabe H."/>
            <person name="Nomura N."/>
            <person name="Eguchi J."/>
            <person name="Arai T."/>
            <person name="Hasegawa H."/>
            <person name="Nakamaki T."/>
            <person name="Wakita T."/>
            <person name="Niki Y."/>
            <person name="Kuroda M."/>
        </authorList>
    </citation>
    <scope>NUCLEOTIDE SEQUENCE [LARGE SCALE GENOMIC DNA]</scope>
    <source>
        <strain evidence="10">SWG34-3</strain>
    </source>
</reference>
<evidence type="ECO:0000313" key="10">
    <source>
        <dbReference type="EMBL" id="GCE63159.1"/>
    </source>
</evidence>
<evidence type="ECO:0000256" key="1">
    <source>
        <dbReference type="ARBA" id="ARBA00004651"/>
    </source>
</evidence>
<feature type="transmembrane region" description="Helical" evidence="8">
    <location>
        <begin position="119"/>
        <end position="145"/>
    </location>
</feature>
<accession>A0A478FRU3</accession>
<feature type="transmembrane region" description="Helical" evidence="8">
    <location>
        <begin position="251"/>
        <end position="274"/>
    </location>
</feature>
<gene>
    <name evidence="10" type="primary">ydcV</name>
    <name evidence="10" type="ORF">MHSWG343_01370</name>
</gene>
<dbReference type="GO" id="GO:0005886">
    <property type="term" value="C:plasma membrane"/>
    <property type="evidence" value="ECO:0007669"/>
    <property type="project" value="UniProtKB-SubCell"/>
</dbReference>
<dbReference type="CDD" id="cd06261">
    <property type="entry name" value="TM_PBP2"/>
    <property type="match status" value="1"/>
</dbReference>
<evidence type="ECO:0000256" key="8">
    <source>
        <dbReference type="SAM" id="Phobius"/>
    </source>
</evidence>
<evidence type="ECO:0000256" key="7">
    <source>
        <dbReference type="ARBA" id="ARBA00023136"/>
    </source>
</evidence>
<dbReference type="SUPFAM" id="SSF161098">
    <property type="entry name" value="MetI-like"/>
    <property type="match status" value="1"/>
</dbReference>
<name>A0A478FRU3_9MOLU</name>
<comment type="similarity">
    <text evidence="2">Belongs to the binding-protein-dependent transport system permease family. CysTW subfamily.</text>
</comment>
<feature type="transmembrane region" description="Helical" evidence="8">
    <location>
        <begin position="21"/>
        <end position="42"/>
    </location>
</feature>
<feature type="domain" description="ABC transmembrane type-1" evidence="9">
    <location>
        <begin position="81"/>
        <end position="273"/>
    </location>
</feature>
<comment type="caution">
    <text evidence="10">The sequence shown here is derived from an EMBL/GenBank/DDBJ whole genome shotgun (WGS) entry which is preliminary data.</text>
</comment>
<dbReference type="InterPro" id="IPR000515">
    <property type="entry name" value="MetI-like"/>
</dbReference>
<dbReference type="PANTHER" id="PTHR43848">
    <property type="entry name" value="PUTRESCINE TRANSPORT SYSTEM PERMEASE PROTEIN POTI"/>
    <property type="match status" value="1"/>
</dbReference>
<evidence type="ECO:0000256" key="6">
    <source>
        <dbReference type="ARBA" id="ARBA00022989"/>
    </source>
</evidence>
<keyword evidence="5 8" id="KW-0812">Transmembrane</keyword>
<keyword evidence="7 8" id="KW-0472">Membrane</keyword>
<evidence type="ECO:0000256" key="4">
    <source>
        <dbReference type="ARBA" id="ARBA00022475"/>
    </source>
</evidence>
<evidence type="ECO:0000256" key="2">
    <source>
        <dbReference type="ARBA" id="ARBA00007069"/>
    </source>
</evidence>
<dbReference type="EMBL" id="BIMN01000001">
    <property type="protein sequence ID" value="GCE63159.1"/>
    <property type="molecule type" value="Genomic_DNA"/>
</dbReference>
<evidence type="ECO:0000256" key="5">
    <source>
        <dbReference type="ARBA" id="ARBA00022692"/>
    </source>
</evidence>
<keyword evidence="3" id="KW-0813">Transport</keyword>
<organism evidence="10 11">
    <name type="scientific">Candidatus Mycoplasma haematohominis</name>
    <dbReference type="NCBI Taxonomy" id="1494318"/>
    <lineage>
        <taxon>Bacteria</taxon>
        <taxon>Bacillati</taxon>
        <taxon>Mycoplasmatota</taxon>
        <taxon>Mollicutes</taxon>
        <taxon>Mycoplasmataceae</taxon>
        <taxon>Mycoplasma</taxon>
    </lineage>
</organism>
<dbReference type="InterPro" id="IPR035906">
    <property type="entry name" value="MetI-like_sf"/>
</dbReference>
<dbReference type="Proteomes" id="UP000324831">
    <property type="component" value="Unassembled WGS sequence"/>
</dbReference>
<protein>
    <submittedName>
        <fullName evidence="10">Inner membrane ABC transporter permease protein YdcV</fullName>
    </submittedName>
</protein>
<dbReference type="Gene3D" id="1.10.3720.10">
    <property type="entry name" value="MetI-like"/>
    <property type="match status" value="1"/>
</dbReference>
<evidence type="ECO:0000256" key="3">
    <source>
        <dbReference type="ARBA" id="ARBA00022448"/>
    </source>
</evidence>
<dbReference type="AlphaFoldDB" id="A0A478FRU3"/>
<dbReference type="InterPro" id="IPR051789">
    <property type="entry name" value="Bact_Polyamine_Transport"/>
</dbReference>
<sequence>MVNFWLNATDINFWRRLFQKWFLFIVLFGLYVPLICFIFLSFNEKSTKGTVPTVLGSFNGIQNYVEFFTTSLDSTNVGPSLVNSLIIAFISIPISLFIGLLTTVSIWKNYGKGQKYTFLFCNITISCPDIVQAIAFSFLFATLIVPLGINLGFFTVILTHIALQIPYVVIFLYPKLSKLNINLLRASYDLNFHFFESIIYVILPSLVSNILGAALLAFTISFDDYIITNLVRGGVNTISTELYSMKTGIKIWASVFGSLVIVGVTTIVLGFNCYQMFRNKNKENA</sequence>
<keyword evidence="6 8" id="KW-1133">Transmembrane helix</keyword>
<feature type="transmembrane region" description="Helical" evidence="8">
    <location>
        <begin position="151"/>
        <end position="173"/>
    </location>
</feature>
<evidence type="ECO:0000259" key="9">
    <source>
        <dbReference type="PROSITE" id="PS50928"/>
    </source>
</evidence>
<comment type="subcellular location">
    <subcellularLocation>
        <location evidence="1">Cell membrane</location>
        <topology evidence="1">Multi-pass membrane protein</topology>
    </subcellularLocation>
</comment>
<keyword evidence="4" id="KW-1003">Cell membrane</keyword>
<proteinExistence type="inferred from homology"/>
<dbReference type="PANTHER" id="PTHR43848:SF2">
    <property type="entry name" value="PUTRESCINE TRANSPORT SYSTEM PERMEASE PROTEIN POTI"/>
    <property type="match status" value="1"/>
</dbReference>
<feature type="transmembrane region" description="Helical" evidence="8">
    <location>
        <begin position="85"/>
        <end position="107"/>
    </location>
</feature>